<accession>A0A9P6T9X2</accession>
<dbReference type="PANTHER" id="PTHR47842:SF1">
    <property type="entry name" value="DUF676 DOMAIN-CONTAINING PROTEIN"/>
    <property type="match status" value="1"/>
</dbReference>
<feature type="region of interest" description="Disordered" evidence="1">
    <location>
        <begin position="205"/>
        <end position="243"/>
    </location>
</feature>
<sequence>MGTHLYDFERLITIHPDSRPSHLTIDHSFKGGDDTFGAFPERIKFLSSETWTKTRCESIVYPAYDTRGSLAKASELFLDWLTVKTSEREAVVAEERKEEGLGDGKREKAYIILLGHSMGGLVIADATLNLIRDRSASTDLHHSIIWPSIIGFIGYDTPYYGLHPAVFANAANQYLGYAKSAQEVASGLGIGLGALSWLSGAGQTASADQSSKSQPQPGPSSGSNSPLAKGVSQNKKDETPSKANTDWWKMGMAAAGVAGLAAAAGTTYWQKDKISDNLSWASSHLDFVGELWKLDLLKKRMVQVLETQPTINFHCFYTEIPQVMGSKSFANSRHFIILPDSNTPPQGIRKHFTANQNNRAGNEIDAHITMFNEKLNSGYWSLGKDTAQLITQWLEDAHLHRTKLIRSQHAETQLKQDKTDDADVREREDLSEAAHKRVTEELGTEGAREEL</sequence>
<dbReference type="SUPFAM" id="SSF53474">
    <property type="entry name" value="alpha/beta-Hydrolases"/>
    <property type="match status" value="1"/>
</dbReference>
<protein>
    <recommendedName>
        <fullName evidence="4">DUF676 domain-containing protein</fullName>
    </recommendedName>
</protein>
<dbReference type="EMBL" id="MU167330">
    <property type="protein sequence ID" value="KAG0143018.1"/>
    <property type="molecule type" value="Genomic_DNA"/>
</dbReference>
<comment type="caution">
    <text evidence="2">The sequence shown here is derived from an EMBL/GenBank/DDBJ whole genome shotgun (WGS) entry which is preliminary data.</text>
</comment>
<evidence type="ECO:0000313" key="2">
    <source>
        <dbReference type="EMBL" id="KAG0143018.1"/>
    </source>
</evidence>
<dbReference type="Proteomes" id="UP000886653">
    <property type="component" value="Unassembled WGS sequence"/>
</dbReference>
<name>A0A9P6T9X2_9BASI</name>
<dbReference type="Gene3D" id="3.40.50.1820">
    <property type="entry name" value="alpha/beta hydrolase"/>
    <property type="match status" value="1"/>
</dbReference>
<dbReference type="PANTHER" id="PTHR47842">
    <property type="entry name" value="EXPRESSED PROTEIN"/>
    <property type="match status" value="1"/>
</dbReference>
<dbReference type="OrthoDB" id="442243at2759"/>
<reference evidence="2" key="1">
    <citation type="submission" date="2013-11" db="EMBL/GenBank/DDBJ databases">
        <title>Genome sequence of the fusiform rust pathogen reveals effectors for host alternation and coevolution with pine.</title>
        <authorList>
            <consortium name="DOE Joint Genome Institute"/>
            <person name="Smith K."/>
            <person name="Pendleton A."/>
            <person name="Kubisiak T."/>
            <person name="Anderson C."/>
            <person name="Salamov A."/>
            <person name="Aerts A."/>
            <person name="Riley R."/>
            <person name="Clum A."/>
            <person name="Lindquist E."/>
            <person name="Ence D."/>
            <person name="Campbell M."/>
            <person name="Kronenberg Z."/>
            <person name="Feau N."/>
            <person name="Dhillon B."/>
            <person name="Hamelin R."/>
            <person name="Burleigh J."/>
            <person name="Smith J."/>
            <person name="Yandell M."/>
            <person name="Nelson C."/>
            <person name="Grigoriev I."/>
            <person name="Davis J."/>
        </authorList>
    </citation>
    <scope>NUCLEOTIDE SEQUENCE</scope>
    <source>
        <strain evidence="2">G11</strain>
    </source>
</reference>
<dbReference type="InterPro" id="IPR029058">
    <property type="entry name" value="AB_hydrolase_fold"/>
</dbReference>
<evidence type="ECO:0000313" key="3">
    <source>
        <dbReference type="Proteomes" id="UP000886653"/>
    </source>
</evidence>
<feature type="region of interest" description="Disordered" evidence="1">
    <location>
        <begin position="409"/>
        <end position="451"/>
    </location>
</feature>
<organism evidence="2 3">
    <name type="scientific">Cronartium quercuum f. sp. fusiforme G11</name>
    <dbReference type="NCBI Taxonomy" id="708437"/>
    <lineage>
        <taxon>Eukaryota</taxon>
        <taxon>Fungi</taxon>
        <taxon>Dikarya</taxon>
        <taxon>Basidiomycota</taxon>
        <taxon>Pucciniomycotina</taxon>
        <taxon>Pucciniomycetes</taxon>
        <taxon>Pucciniales</taxon>
        <taxon>Coleosporiaceae</taxon>
        <taxon>Cronartium</taxon>
    </lineage>
</organism>
<feature type="compositionally biased region" description="Low complexity" evidence="1">
    <location>
        <begin position="209"/>
        <end position="226"/>
    </location>
</feature>
<dbReference type="AlphaFoldDB" id="A0A9P6T9X2"/>
<gene>
    <name evidence="2" type="ORF">CROQUDRAFT_661766</name>
</gene>
<proteinExistence type="predicted"/>
<keyword evidence="3" id="KW-1185">Reference proteome</keyword>
<evidence type="ECO:0008006" key="4">
    <source>
        <dbReference type="Google" id="ProtNLM"/>
    </source>
</evidence>
<evidence type="ECO:0000256" key="1">
    <source>
        <dbReference type="SAM" id="MobiDB-lite"/>
    </source>
</evidence>